<evidence type="ECO:0000313" key="1">
    <source>
        <dbReference type="EMBL" id="KTR07480.1"/>
    </source>
</evidence>
<dbReference type="EMBL" id="LDQA01000010">
    <property type="protein sequence ID" value="KTR07480.1"/>
    <property type="molecule type" value="Genomic_DNA"/>
</dbReference>
<dbReference type="Proteomes" id="UP000078529">
    <property type="component" value="Unassembled WGS sequence"/>
</dbReference>
<name>A0A175RUU6_9HYPH</name>
<evidence type="ECO:0000313" key="2">
    <source>
        <dbReference type="Proteomes" id="UP000078529"/>
    </source>
</evidence>
<dbReference type="PATRIC" id="fig|401562.4.peg.339"/>
<dbReference type="AlphaFoldDB" id="A0A175RUU6"/>
<organism evidence="1 2">
    <name type="scientific">Aureimonas ureilytica</name>
    <dbReference type="NCBI Taxonomy" id="401562"/>
    <lineage>
        <taxon>Bacteria</taxon>
        <taxon>Pseudomonadati</taxon>
        <taxon>Pseudomonadota</taxon>
        <taxon>Alphaproteobacteria</taxon>
        <taxon>Hyphomicrobiales</taxon>
        <taxon>Aurantimonadaceae</taxon>
        <taxon>Aureimonas</taxon>
    </lineage>
</organism>
<proteinExistence type="predicted"/>
<protein>
    <recommendedName>
        <fullName evidence="3">Tip attachment protein J domain-containing protein</fullName>
    </recommendedName>
</protein>
<evidence type="ECO:0008006" key="3">
    <source>
        <dbReference type="Google" id="ProtNLM"/>
    </source>
</evidence>
<comment type="caution">
    <text evidence="1">The sequence shown here is derived from an EMBL/GenBank/DDBJ whole genome shotgun (WGS) entry which is preliminary data.</text>
</comment>
<reference evidence="1 2" key="1">
    <citation type="journal article" date="2016" name="Front. Microbiol.">
        <title>Genomic Resource of Rice Seed Associated Bacteria.</title>
        <authorList>
            <person name="Midha S."/>
            <person name="Bansal K."/>
            <person name="Sharma S."/>
            <person name="Kumar N."/>
            <person name="Patil P.P."/>
            <person name="Chaudhry V."/>
            <person name="Patil P.B."/>
        </authorList>
    </citation>
    <scope>NUCLEOTIDE SEQUENCE [LARGE SCALE GENOMIC DNA]</scope>
    <source>
        <strain evidence="1 2">NS365</strain>
    </source>
</reference>
<gene>
    <name evidence="1" type="ORF">NS365_04120</name>
</gene>
<keyword evidence="2" id="KW-1185">Reference proteome</keyword>
<sequence>MLGIAPIGSLPLSTLPEPSARLEGRAAFTPGYKAVSAALIGSARLVVNADNRLFAATEDFISRTSDRIPSRLFAGTVRQALRFTRSLLGGGAFSAYTVGLGEMILNNASGEYDHLIGTHAVDGRRVTVKLGGAGDAYDSFGVIFDGQSTGWHVDDAELIVDLRDFGYQMEVPASPNTYAGTGGVEGGTDLKGKRKPLALGTVSNVTPADLTATTSLVFQVHDGPVAAIPAVYVRAAKLALDADYPTLAALLAAAIPQGRYATCLALGLFRLRFLLDDDRGMVTADVLGAAPRGAHLSHTAEIVRHLAEATAKVSRINAASFARVAALQPAPVGLYVEPGSEVTVAELCARLMRGIGGWVGFRRAGDLEVGILTAPSGDPKASFGDVEIIRINRETLPDAIDPPAWRYRIGYALNWTVQDGDRLADGITDERRAWLREAWRIAEASSDRVKVNHPLAQDPPMAEAYFRDEADARAEARRWLNLYRSSRSLYRATLKTQPFGLDLGDVIRLTYPRWDLADGKALRIVSLDEDTENNVVEVVAYG</sequence>
<accession>A0A175RUU6</accession>